<accession>A0AAN7UCQ2</accession>
<dbReference type="AlphaFoldDB" id="A0AAN7UCQ2"/>
<protein>
    <submittedName>
        <fullName evidence="2">Uncharacterized protein</fullName>
    </submittedName>
</protein>
<proteinExistence type="predicted"/>
<dbReference type="EMBL" id="JAWHQM010000012">
    <property type="protein sequence ID" value="KAK5629770.1"/>
    <property type="molecule type" value="Genomic_DNA"/>
</dbReference>
<evidence type="ECO:0000256" key="1">
    <source>
        <dbReference type="SAM" id="MobiDB-lite"/>
    </source>
</evidence>
<evidence type="ECO:0000313" key="3">
    <source>
        <dbReference type="Proteomes" id="UP001305414"/>
    </source>
</evidence>
<keyword evidence="3" id="KW-1185">Reference proteome</keyword>
<organism evidence="2 3">
    <name type="scientific">Xylaria bambusicola</name>
    <dbReference type="NCBI Taxonomy" id="326684"/>
    <lineage>
        <taxon>Eukaryota</taxon>
        <taxon>Fungi</taxon>
        <taxon>Dikarya</taxon>
        <taxon>Ascomycota</taxon>
        <taxon>Pezizomycotina</taxon>
        <taxon>Sordariomycetes</taxon>
        <taxon>Xylariomycetidae</taxon>
        <taxon>Xylariales</taxon>
        <taxon>Xylariaceae</taxon>
        <taxon>Xylaria</taxon>
    </lineage>
</organism>
<comment type="caution">
    <text evidence="2">The sequence shown here is derived from an EMBL/GenBank/DDBJ whole genome shotgun (WGS) entry which is preliminary data.</text>
</comment>
<sequence>MKTSAATHAVLFSSRVDDAAAREVGTDTTSVMDERVLVAALVAVTDPQQGPCTKALFILTTLQTTRPIPPLALQGTWSAWVSASMILRRKRLPIAPSNSPRHAVQQPFCGHDPSP</sequence>
<evidence type="ECO:0000313" key="2">
    <source>
        <dbReference type="EMBL" id="KAK5629770.1"/>
    </source>
</evidence>
<gene>
    <name evidence="2" type="ORF">RRF57_005485</name>
</gene>
<dbReference type="Proteomes" id="UP001305414">
    <property type="component" value="Unassembled WGS sequence"/>
</dbReference>
<reference evidence="2 3" key="1">
    <citation type="submission" date="2023-10" db="EMBL/GenBank/DDBJ databases">
        <title>Draft genome sequence of Xylaria bambusicola isolate GMP-LS, the root and basal stem rot pathogen of sugarcane in Indonesia.</title>
        <authorList>
            <person name="Selvaraj P."/>
            <person name="Muralishankar V."/>
            <person name="Muruganantham S."/>
            <person name="Sp S."/>
            <person name="Haryani S."/>
            <person name="Lau K.J.X."/>
            <person name="Naqvi N.I."/>
        </authorList>
    </citation>
    <scope>NUCLEOTIDE SEQUENCE [LARGE SCALE GENOMIC DNA]</scope>
    <source>
        <strain evidence="2">GMP-LS</strain>
    </source>
</reference>
<feature type="region of interest" description="Disordered" evidence="1">
    <location>
        <begin position="95"/>
        <end position="115"/>
    </location>
</feature>
<name>A0AAN7UCQ2_9PEZI</name>